<dbReference type="AlphaFoldDB" id="A0AAV5VNF5"/>
<keyword evidence="2" id="KW-1185">Reference proteome</keyword>
<evidence type="ECO:0000313" key="2">
    <source>
        <dbReference type="Proteomes" id="UP001432322"/>
    </source>
</evidence>
<dbReference type="EMBL" id="BTSY01000003">
    <property type="protein sequence ID" value="GMT21080.1"/>
    <property type="molecule type" value="Genomic_DNA"/>
</dbReference>
<comment type="caution">
    <text evidence="1">The sequence shown here is derived from an EMBL/GenBank/DDBJ whole genome shotgun (WGS) entry which is preliminary data.</text>
</comment>
<feature type="non-terminal residue" evidence="1">
    <location>
        <position position="110"/>
    </location>
</feature>
<organism evidence="1 2">
    <name type="scientific">Pristionchus fissidentatus</name>
    <dbReference type="NCBI Taxonomy" id="1538716"/>
    <lineage>
        <taxon>Eukaryota</taxon>
        <taxon>Metazoa</taxon>
        <taxon>Ecdysozoa</taxon>
        <taxon>Nematoda</taxon>
        <taxon>Chromadorea</taxon>
        <taxon>Rhabditida</taxon>
        <taxon>Rhabditina</taxon>
        <taxon>Diplogasteromorpha</taxon>
        <taxon>Diplogasteroidea</taxon>
        <taxon>Neodiplogasteridae</taxon>
        <taxon>Pristionchus</taxon>
    </lineage>
</organism>
<sequence length="110" mass="12111">MFGAYLSSSIQFGSLPSSLLSMIANRWVCHSKCIHYSDDKNGFGGGSIGNIIPDVLVLPCGHLLCRRCRTQFSTDIEGYRCSESRTDDVSCDRLYSISEISNATKATYIT</sequence>
<reference evidence="1" key="1">
    <citation type="submission" date="2023-10" db="EMBL/GenBank/DDBJ databases">
        <title>Genome assembly of Pristionchus species.</title>
        <authorList>
            <person name="Yoshida K."/>
            <person name="Sommer R.J."/>
        </authorList>
    </citation>
    <scope>NUCLEOTIDE SEQUENCE</scope>
    <source>
        <strain evidence="1">RS5133</strain>
    </source>
</reference>
<gene>
    <name evidence="1" type="ORF">PFISCL1PPCAC_12377</name>
</gene>
<dbReference type="Proteomes" id="UP001432322">
    <property type="component" value="Unassembled WGS sequence"/>
</dbReference>
<evidence type="ECO:0008006" key="3">
    <source>
        <dbReference type="Google" id="ProtNLM"/>
    </source>
</evidence>
<evidence type="ECO:0000313" key="1">
    <source>
        <dbReference type="EMBL" id="GMT21080.1"/>
    </source>
</evidence>
<protein>
    <recommendedName>
        <fullName evidence="3">RING-type domain-containing protein</fullName>
    </recommendedName>
</protein>
<name>A0AAV5VNF5_9BILA</name>
<accession>A0AAV5VNF5</accession>
<proteinExistence type="predicted"/>